<dbReference type="AlphaFoldDB" id="A0A2P4XNH4"/>
<protein>
    <submittedName>
        <fullName evidence="4">TKL protein kinase</fullName>
    </submittedName>
</protein>
<dbReference type="PROSITE" id="PS50011">
    <property type="entry name" value="PROTEIN_KINASE_DOM"/>
    <property type="match status" value="1"/>
</dbReference>
<dbReference type="InterPro" id="IPR051681">
    <property type="entry name" value="Ser/Thr_Kinases-Pseudokinases"/>
</dbReference>
<gene>
    <name evidence="4" type="ORF">PHPALM_16947</name>
</gene>
<dbReference type="Gene3D" id="1.10.510.10">
    <property type="entry name" value="Transferase(Phosphotransferase) domain 1"/>
    <property type="match status" value="1"/>
</dbReference>
<feature type="transmembrane region" description="Helical" evidence="2">
    <location>
        <begin position="116"/>
        <end position="138"/>
    </location>
</feature>
<keyword evidence="4" id="KW-0418">Kinase</keyword>
<dbReference type="OrthoDB" id="164695at2759"/>
<dbReference type="InterPro" id="IPR032675">
    <property type="entry name" value="LRR_dom_sf"/>
</dbReference>
<dbReference type="PANTHER" id="PTHR44329:SF214">
    <property type="entry name" value="PROTEIN KINASE DOMAIN-CONTAINING PROTEIN"/>
    <property type="match status" value="1"/>
</dbReference>
<evidence type="ECO:0000313" key="4">
    <source>
        <dbReference type="EMBL" id="POM67101.1"/>
    </source>
</evidence>
<dbReference type="SMART" id="SM00220">
    <property type="entry name" value="S_TKc"/>
    <property type="match status" value="1"/>
</dbReference>
<dbReference type="GO" id="GO:0005524">
    <property type="term" value="F:ATP binding"/>
    <property type="evidence" value="ECO:0007669"/>
    <property type="project" value="InterPro"/>
</dbReference>
<evidence type="ECO:0000313" key="5">
    <source>
        <dbReference type="Proteomes" id="UP000237271"/>
    </source>
</evidence>
<dbReference type="PROSITE" id="PS00108">
    <property type="entry name" value="PROTEIN_KINASE_ST"/>
    <property type="match status" value="1"/>
</dbReference>
<keyword evidence="5" id="KW-1185">Reference proteome</keyword>
<comment type="caution">
    <text evidence="4">The sequence shown here is derived from an EMBL/GenBank/DDBJ whole genome shotgun (WGS) entry which is preliminary data.</text>
</comment>
<dbReference type="GO" id="GO:0004674">
    <property type="term" value="F:protein serine/threonine kinase activity"/>
    <property type="evidence" value="ECO:0007669"/>
    <property type="project" value="TreeGrafter"/>
</dbReference>
<dbReference type="Gene3D" id="3.80.10.10">
    <property type="entry name" value="Ribonuclease Inhibitor"/>
    <property type="match status" value="1"/>
</dbReference>
<reference evidence="4 5" key="1">
    <citation type="journal article" date="2017" name="Genome Biol. Evol.">
        <title>Phytophthora megakarya and P. palmivora, closely related causal agents of cacao black pod rot, underwent increases in genome sizes and gene numbers by different mechanisms.</title>
        <authorList>
            <person name="Ali S.S."/>
            <person name="Shao J."/>
            <person name="Lary D.J."/>
            <person name="Kronmiller B."/>
            <person name="Shen D."/>
            <person name="Strem M.D."/>
            <person name="Amoako-Attah I."/>
            <person name="Akrofi A.Y."/>
            <person name="Begoude B.A."/>
            <person name="Ten Hoopen G.M."/>
            <person name="Coulibaly K."/>
            <person name="Kebe B.I."/>
            <person name="Melnick R.L."/>
            <person name="Guiltinan M.J."/>
            <person name="Tyler B.M."/>
            <person name="Meinhardt L.W."/>
            <person name="Bailey B.A."/>
        </authorList>
    </citation>
    <scope>NUCLEOTIDE SEQUENCE [LARGE SCALE GENOMIC DNA]</scope>
    <source>
        <strain evidence="5">sbr112.9</strain>
    </source>
</reference>
<feature type="domain" description="Protein kinase" evidence="3">
    <location>
        <begin position="255"/>
        <end position="520"/>
    </location>
</feature>
<proteinExistence type="predicted"/>
<dbReference type="Proteomes" id="UP000237271">
    <property type="component" value="Unassembled WGS sequence"/>
</dbReference>
<dbReference type="InterPro" id="IPR000719">
    <property type="entry name" value="Prot_kinase_dom"/>
</dbReference>
<feature type="region of interest" description="Disordered" evidence="1">
    <location>
        <begin position="85"/>
        <end position="107"/>
    </location>
</feature>
<evidence type="ECO:0000256" key="2">
    <source>
        <dbReference type="SAM" id="Phobius"/>
    </source>
</evidence>
<name>A0A2P4XNH4_9STRA</name>
<dbReference type="InterPro" id="IPR008271">
    <property type="entry name" value="Ser/Thr_kinase_AS"/>
</dbReference>
<dbReference type="SUPFAM" id="SSF52075">
    <property type="entry name" value="Outer arm dynein light chain 1"/>
    <property type="match status" value="1"/>
</dbReference>
<organism evidence="4 5">
    <name type="scientific">Phytophthora palmivora</name>
    <dbReference type="NCBI Taxonomy" id="4796"/>
    <lineage>
        <taxon>Eukaryota</taxon>
        <taxon>Sar</taxon>
        <taxon>Stramenopiles</taxon>
        <taxon>Oomycota</taxon>
        <taxon>Peronosporomycetes</taxon>
        <taxon>Peronosporales</taxon>
        <taxon>Peronosporaceae</taxon>
        <taxon>Phytophthora</taxon>
    </lineage>
</organism>
<feature type="non-terminal residue" evidence="4">
    <location>
        <position position="1"/>
    </location>
</feature>
<dbReference type="Pfam" id="PF00069">
    <property type="entry name" value="Pkinase"/>
    <property type="match status" value="1"/>
</dbReference>
<keyword evidence="4" id="KW-0808">Transferase</keyword>
<evidence type="ECO:0000256" key="1">
    <source>
        <dbReference type="SAM" id="MobiDB-lite"/>
    </source>
</evidence>
<feature type="compositionally biased region" description="Low complexity" evidence="1">
    <location>
        <begin position="93"/>
        <end position="107"/>
    </location>
</feature>
<dbReference type="EMBL" id="NCKW01009475">
    <property type="protein sequence ID" value="POM67101.1"/>
    <property type="molecule type" value="Genomic_DNA"/>
</dbReference>
<accession>A0A2P4XNH4</accession>
<dbReference type="SUPFAM" id="SSF56112">
    <property type="entry name" value="Protein kinase-like (PK-like)"/>
    <property type="match status" value="1"/>
</dbReference>
<sequence>YRYLGKNKLTSIPSVIYRHTKLKTLNLVGNTFSSRYFTIAQVNFLKNLNRLGLSESDFQVDVECDDTEQSIVHGVTVCVTDKDSTIGDDSDSSRSTTVDGLESNTSTSSNTMLTRLALGFVYGISAVILIGIFLFTSLRKRKERYPNMNDTIEYNGDHSLTPESELQQIKKIYSGQYESSGRVMGIASQSSGFSMGISTFSYGDDDSIDIPVLEASSVSTSKFTSFVTTSSAESRTMPIWNDYELLSLQLCVASIKDIEQIGSGGYATVWLVRYRNLQLLASKRLRPERCTKKNIWAFVDEIKLVANFDHPNIVKFVGAAWTMESDLQMILEYMDGGDLRLYLSDPSTRTGWTYLKFGIAIGIIEALVYLHSFVPPLLHRDIKSKNVLLSSTLKPKLSDFGKSRFRSEHNTMSGGIGTGRWLAPEVIRGDTDYDRSADIYSFGVLLTELDTNEIPYSNTRGPNGKVLSDTTIMHRVASGSLYPKVRSTCARALKKLVERCLVQDPAKRPTAPEVVSELRVIQQGMAMSLSKRAPWTTDFIGRAKS</sequence>
<evidence type="ECO:0000259" key="3">
    <source>
        <dbReference type="PROSITE" id="PS50011"/>
    </source>
</evidence>
<keyword evidence="2" id="KW-0472">Membrane</keyword>
<dbReference type="PANTHER" id="PTHR44329">
    <property type="entry name" value="SERINE/THREONINE-PROTEIN KINASE TNNI3K-RELATED"/>
    <property type="match status" value="1"/>
</dbReference>
<keyword evidence="2" id="KW-1133">Transmembrane helix</keyword>
<dbReference type="InterPro" id="IPR011009">
    <property type="entry name" value="Kinase-like_dom_sf"/>
</dbReference>
<keyword evidence="2" id="KW-0812">Transmembrane</keyword>